<evidence type="ECO:0000313" key="3">
    <source>
        <dbReference type="Proteomes" id="UP001149090"/>
    </source>
</evidence>
<dbReference type="AlphaFoldDB" id="A0A9Q0LQS7"/>
<proteinExistence type="predicted"/>
<feature type="compositionally biased region" description="Polar residues" evidence="1">
    <location>
        <begin position="388"/>
        <end position="407"/>
    </location>
</feature>
<accession>A0A9Q0LQS7</accession>
<protein>
    <submittedName>
        <fullName evidence="2">Wd repeat-containing protein</fullName>
    </submittedName>
</protein>
<name>A0A9Q0LQS7_ANAIG</name>
<reference evidence="2" key="1">
    <citation type="submission" date="2022-10" db="EMBL/GenBank/DDBJ databases">
        <title>Novel sulphate-reducing endosymbionts in the free-living metamonad Anaeramoeba.</title>
        <authorList>
            <person name="Jerlstrom-Hultqvist J."/>
            <person name="Cepicka I."/>
            <person name="Gallot-Lavallee L."/>
            <person name="Salas-Leiva D."/>
            <person name="Curtis B.A."/>
            <person name="Zahonova K."/>
            <person name="Pipaliya S."/>
            <person name="Dacks J."/>
            <person name="Roger A.J."/>
        </authorList>
    </citation>
    <scope>NUCLEOTIDE SEQUENCE</scope>
    <source>
        <strain evidence="2">BMAN</strain>
    </source>
</reference>
<dbReference type="Gene3D" id="2.130.10.10">
    <property type="entry name" value="YVTN repeat-like/Quinoprotein amine dehydrogenase"/>
    <property type="match status" value="1"/>
</dbReference>
<feature type="compositionally biased region" description="Basic and acidic residues" evidence="1">
    <location>
        <begin position="23"/>
        <end position="32"/>
    </location>
</feature>
<dbReference type="SUPFAM" id="SSF50978">
    <property type="entry name" value="WD40 repeat-like"/>
    <property type="match status" value="1"/>
</dbReference>
<feature type="region of interest" description="Disordered" evidence="1">
    <location>
        <begin position="369"/>
        <end position="409"/>
    </location>
</feature>
<feature type="compositionally biased region" description="Polar residues" evidence="1">
    <location>
        <begin position="1"/>
        <end position="11"/>
    </location>
</feature>
<dbReference type="EMBL" id="JAPDFW010000059">
    <property type="protein sequence ID" value="KAJ5077312.1"/>
    <property type="molecule type" value="Genomic_DNA"/>
</dbReference>
<gene>
    <name evidence="2" type="ORF">M0811_00632</name>
</gene>
<dbReference type="Proteomes" id="UP001149090">
    <property type="component" value="Unassembled WGS sequence"/>
</dbReference>
<feature type="region of interest" description="Disordered" evidence="1">
    <location>
        <begin position="1"/>
        <end position="39"/>
    </location>
</feature>
<dbReference type="InterPro" id="IPR036322">
    <property type="entry name" value="WD40_repeat_dom_sf"/>
</dbReference>
<dbReference type="InterPro" id="IPR015943">
    <property type="entry name" value="WD40/YVTN_repeat-like_dom_sf"/>
</dbReference>
<evidence type="ECO:0000256" key="1">
    <source>
        <dbReference type="SAM" id="MobiDB-lite"/>
    </source>
</evidence>
<evidence type="ECO:0000313" key="2">
    <source>
        <dbReference type="EMBL" id="KAJ5077312.1"/>
    </source>
</evidence>
<organism evidence="2 3">
    <name type="scientific">Anaeramoeba ignava</name>
    <name type="common">Anaerobic marine amoeba</name>
    <dbReference type="NCBI Taxonomy" id="1746090"/>
    <lineage>
        <taxon>Eukaryota</taxon>
        <taxon>Metamonada</taxon>
        <taxon>Anaeramoebidae</taxon>
        <taxon>Anaeramoeba</taxon>
    </lineage>
</organism>
<keyword evidence="3" id="KW-1185">Reference proteome</keyword>
<sequence>MQKENFPNSKPIQLYSMKPQSLDQEKRQEEKYSRKKREQTIGQKLKMVKNAFRKIEENNIIWEVKQAQKQQRTLFWSETNIIGFSTKSGLSAKTTPFLEYPVYIFEANHPWKHQPFVTPHKGPIEFVVFQENSVPRFLTCDASFGLCLWQTPSSLIDRFKITHKFKVHNIVSVAWFYLPKGENANARENTKENTKTGPQTHFFYPAFLTLSKMGRITIYFEMKGVATYCPFFADIHNDFSYITNAVMISDVIVALGTQVVIIATVEEVSPTNLNIYSCHPEFEIFKQTGRKYFPSEFAIKLVRISPENYEKTIKIVVVLTLANSQSMDKDDDLQHSNDDSDPQGYRSILLVFVMHLNRYKQNMREMRLQDKQEQNSNPNEDPTKKNPHTQAQQTQPQIPSGTTSGQGQEMRANQRLFKQGFACEKKFQMHFKEEISTLHFSKKGRMIALTAKSGKLFLLDAIKFTQIASFETTPADELEKGETPAAPISACFSPNSHAIAVLLENHKLRVFLVPNRPVFSIQEHQQTQTKENETEMLMKQLKIDIVKALINRYSVFDIVARLQLEDKVQVDSIILNLEQEIIRKKGIPSQLYLLFLQPFFSVFDNPRIYISFIIFFAIQFSLEILVSKKNTRLFGPIMRATSDIILFIMRAILVPYDPFGLNDLKQPLDVSHFQSDSSKKFSLISVSDFLCDNLGFRWDFFPYLNQLFDILFNQDFYTILLQSHQSIKGFEDKFSSRFKSLYADFFHFISSKETQTVGDTAQMLISSDLPLSSVLSNITSTMLASLSSLLGFNHSVLNNFGYLKRKQNQIQQDRHESDSEEDSIVSSLSSFLSFSSSYFSSSPLKQCVHCGRLSDLNSEDIKFCDCGGLWNTYVSSDN</sequence>
<comment type="caution">
    <text evidence="2">The sequence shown here is derived from an EMBL/GenBank/DDBJ whole genome shotgun (WGS) entry which is preliminary data.</text>
</comment>